<accession>A0A1H4P7Z4</accession>
<dbReference type="GO" id="GO:0010041">
    <property type="term" value="P:response to iron(III) ion"/>
    <property type="evidence" value="ECO:0007669"/>
    <property type="project" value="TreeGrafter"/>
</dbReference>
<gene>
    <name evidence="11" type="ORF">SAMN04489745_1900</name>
</gene>
<reference evidence="11 12" key="1">
    <citation type="submission" date="2016-10" db="EMBL/GenBank/DDBJ databases">
        <authorList>
            <person name="de Groot N.N."/>
        </authorList>
    </citation>
    <scope>NUCLEOTIDE SEQUENCE [LARGE SCALE GENOMIC DNA]</scope>
    <source>
        <strain evidence="11 12">DSM 10495</strain>
    </source>
</reference>
<evidence type="ECO:0000256" key="6">
    <source>
        <dbReference type="ARBA" id="ARBA00022989"/>
    </source>
</evidence>
<dbReference type="STRING" id="156980.SAMN04489745_1900"/>
<dbReference type="PANTHER" id="PTHR33908">
    <property type="entry name" value="MANNOSYLTRANSFERASE YKCB-RELATED"/>
    <property type="match status" value="1"/>
</dbReference>
<evidence type="ECO:0000256" key="8">
    <source>
        <dbReference type="SAM" id="Phobius"/>
    </source>
</evidence>
<feature type="transmembrane region" description="Helical" evidence="8">
    <location>
        <begin position="421"/>
        <end position="439"/>
    </location>
</feature>
<evidence type="ECO:0000256" key="1">
    <source>
        <dbReference type="ARBA" id="ARBA00004651"/>
    </source>
</evidence>
<dbReference type="Pfam" id="PF13231">
    <property type="entry name" value="PMT_2"/>
    <property type="match status" value="1"/>
</dbReference>
<dbReference type="GO" id="GO:0005886">
    <property type="term" value="C:plasma membrane"/>
    <property type="evidence" value="ECO:0007669"/>
    <property type="project" value="UniProtKB-SubCell"/>
</dbReference>
<evidence type="ECO:0000313" key="11">
    <source>
        <dbReference type="EMBL" id="SEC03570.1"/>
    </source>
</evidence>
<feature type="domain" description="Putative mannosyltransferase YkcA/B-like C-terminal" evidence="10">
    <location>
        <begin position="556"/>
        <end position="659"/>
    </location>
</feature>
<feature type="transmembrane region" description="Helical" evidence="8">
    <location>
        <begin position="214"/>
        <end position="231"/>
    </location>
</feature>
<dbReference type="PANTHER" id="PTHR33908:SF3">
    <property type="entry name" value="UNDECAPRENYL PHOSPHATE-ALPHA-4-AMINO-4-DEOXY-L-ARABINOSE ARABINOSYL TRANSFERASE"/>
    <property type="match status" value="1"/>
</dbReference>
<evidence type="ECO:0000256" key="7">
    <source>
        <dbReference type="ARBA" id="ARBA00023136"/>
    </source>
</evidence>
<name>A0A1H4P7Z4_9MICC</name>
<sequence>MPCRGVLVCMTSSPASLSPVLSPSLQRPAPRTGRWGPWPLGLLVLGVGAAALTVWGLWSGERSEYYASIALSMSQNWHNFFFGAFDPSGTVTLDKIPGSFWIPALFVRFFGFSTLSVVLPNALAAVAATLLVAVTAKRVAGTTAGLVGGAVVATTPILVAVSRSNQPETFFVLGLALTAWAAVRALEQRSLGWLLLAGAFVAVSFQTYMLEAWAVWPALAAAYLCTAQPWWRKLWHTALAGVTSLALSLVWIVAVALIPATDRPYVGSTLHNDPWEMVFGYNGLGRFGDSTADSSAYNSFTPPFSGSAGVFRLFNEQLAGQIGWLVPVAVLAVVVLTVLKFRPAVTVFLGVWILTFAAMFSAVAGMHQFYTAALAVPMGLAVGLAIGVGRRRRVVWAQLALLGAAMVTAVAIALVYGGYSVAVAAVQVVLGLGAMVLILREARRGAAFTVWTTVLLLGGLILTPAAWSVVTIAHPNSTNPVAGGVSGMSMGGMGGPGGTGARFGGNRQGFGQGQPGAMPGTPPNGFQGRGLNGAPGGTGFPQGVAGGREGTASTALLSYLRANRGDADYLVATFGAQEAASLITGSGGEPVLPIGGFSGNDPAPTLQKFTALVSSGALKYVLVDEGGRGGGFGGGFGGAPGGSTATTTASEIRTWVEANCTAVTADGVTGLYQCTATAAQGA</sequence>
<feature type="transmembrane region" description="Helical" evidence="8">
    <location>
        <begin position="395"/>
        <end position="415"/>
    </location>
</feature>
<feature type="transmembrane region" description="Helical" evidence="8">
    <location>
        <begin position="346"/>
        <end position="363"/>
    </location>
</feature>
<feature type="transmembrane region" description="Helical" evidence="8">
    <location>
        <begin position="169"/>
        <end position="186"/>
    </location>
</feature>
<evidence type="ECO:0000256" key="2">
    <source>
        <dbReference type="ARBA" id="ARBA00022475"/>
    </source>
</evidence>
<keyword evidence="6 8" id="KW-1133">Transmembrane helix</keyword>
<feature type="transmembrane region" description="Helical" evidence="8">
    <location>
        <begin position="238"/>
        <end position="260"/>
    </location>
</feature>
<dbReference type="InterPro" id="IPR056785">
    <property type="entry name" value="YkcA/B-like_C"/>
</dbReference>
<feature type="transmembrane region" description="Helical" evidence="8">
    <location>
        <begin position="322"/>
        <end position="339"/>
    </location>
</feature>
<feature type="transmembrane region" description="Helical" evidence="8">
    <location>
        <begin position="41"/>
        <end position="58"/>
    </location>
</feature>
<dbReference type="GO" id="GO:0016763">
    <property type="term" value="F:pentosyltransferase activity"/>
    <property type="evidence" value="ECO:0007669"/>
    <property type="project" value="TreeGrafter"/>
</dbReference>
<protein>
    <submittedName>
        <fullName evidence="11">4-amino-4-deoxy-L-arabinose transferase</fullName>
    </submittedName>
</protein>
<dbReference type="Proteomes" id="UP000182652">
    <property type="component" value="Unassembled WGS sequence"/>
</dbReference>
<evidence type="ECO:0000256" key="4">
    <source>
        <dbReference type="ARBA" id="ARBA00022679"/>
    </source>
</evidence>
<dbReference type="Pfam" id="PF24878">
    <property type="entry name" value="YkcB_C"/>
    <property type="match status" value="1"/>
</dbReference>
<feature type="transmembrane region" description="Helical" evidence="8">
    <location>
        <begin position="105"/>
        <end position="132"/>
    </location>
</feature>
<evidence type="ECO:0000259" key="10">
    <source>
        <dbReference type="Pfam" id="PF24878"/>
    </source>
</evidence>
<comment type="subcellular location">
    <subcellularLocation>
        <location evidence="1">Cell membrane</location>
        <topology evidence="1">Multi-pass membrane protein</topology>
    </subcellularLocation>
</comment>
<evidence type="ECO:0000313" key="12">
    <source>
        <dbReference type="Proteomes" id="UP000182652"/>
    </source>
</evidence>
<organism evidence="11 12">
    <name type="scientific">Arthrobacter woluwensis</name>
    <dbReference type="NCBI Taxonomy" id="156980"/>
    <lineage>
        <taxon>Bacteria</taxon>
        <taxon>Bacillati</taxon>
        <taxon>Actinomycetota</taxon>
        <taxon>Actinomycetes</taxon>
        <taxon>Micrococcales</taxon>
        <taxon>Micrococcaceae</taxon>
        <taxon>Arthrobacter</taxon>
    </lineage>
</organism>
<feature type="transmembrane region" description="Helical" evidence="8">
    <location>
        <begin position="144"/>
        <end position="163"/>
    </location>
</feature>
<keyword evidence="3" id="KW-0328">Glycosyltransferase</keyword>
<feature type="transmembrane region" description="Helical" evidence="8">
    <location>
        <begin position="446"/>
        <end position="467"/>
    </location>
</feature>
<evidence type="ECO:0000256" key="5">
    <source>
        <dbReference type="ARBA" id="ARBA00022692"/>
    </source>
</evidence>
<dbReference type="InterPro" id="IPR038731">
    <property type="entry name" value="RgtA/B/C-like"/>
</dbReference>
<keyword evidence="7 8" id="KW-0472">Membrane</keyword>
<proteinExistence type="predicted"/>
<keyword evidence="2" id="KW-1003">Cell membrane</keyword>
<dbReference type="EMBL" id="FNSN01000003">
    <property type="protein sequence ID" value="SEC03570.1"/>
    <property type="molecule type" value="Genomic_DNA"/>
</dbReference>
<keyword evidence="5 8" id="KW-0812">Transmembrane</keyword>
<feature type="transmembrane region" description="Helical" evidence="8">
    <location>
        <begin position="191"/>
        <end position="208"/>
    </location>
</feature>
<evidence type="ECO:0000256" key="3">
    <source>
        <dbReference type="ARBA" id="ARBA00022676"/>
    </source>
</evidence>
<evidence type="ECO:0000259" key="9">
    <source>
        <dbReference type="Pfam" id="PF13231"/>
    </source>
</evidence>
<dbReference type="InterPro" id="IPR050297">
    <property type="entry name" value="LipidA_mod_glycosyltrf_83"/>
</dbReference>
<dbReference type="AlphaFoldDB" id="A0A1H4P7Z4"/>
<dbReference type="GO" id="GO:0009103">
    <property type="term" value="P:lipopolysaccharide biosynthetic process"/>
    <property type="evidence" value="ECO:0007669"/>
    <property type="project" value="UniProtKB-ARBA"/>
</dbReference>
<keyword evidence="4 11" id="KW-0808">Transferase</keyword>
<keyword evidence="12" id="KW-1185">Reference proteome</keyword>
<feature type="transmembrane region" description="Helical" evidence="8">
    <location>
        <begin position="369"/>
        <end position="388"/>
    </location>
</feature>
<feature type="domain" description="Glycosyltransferase RgtA/B/C/D-like" evidence="9">
    <location>
        <begin position="95"/>
        <end position="251"/>
    </location>
</feature>